<dbReference type="RefSeq" id="WP_390410474.1">
    <property type="nucleotide sequence ID" value="NZ_BAABYW010000002.1"/>
</dbReference>
<dbReference type="SUPFAM" id="SSF55136">
    <property type="entry name" value="Probable bacterial effector-binding domain"/>
    <property type="match status" value="1"/>
</dbReference>
<dbReference type="Gene3D" id="3.20.80.10">
    <property type="entry name" value="Regulatory factor, effector binding domain"/>
    <property type="match status" value="1"/>
</dbReference>
<dbReference type="PROSITE" id="PS01124">
    <property type="entry name" value="HTH_ARAC_FAMILY_2"/>
    <property type="match status" value="1"/>
</dbReference>
<organism evidence="5 6">
    <name type="scientific">Blautia hominis</name>
    <dbReference type="NCBI Taxonomy" id="2025493"/>
    <lineage>
        <taxon>Bacteria</taxon>
        <taxon>Bacillati</taxon>
        <taxon>Bacillota</taxon>
        <taxon>Clostridia</taxon>
        <taxon>Lachnospirales</taxon>
        <taxon>Lachnospiraceae</taxon>
        <taxon>Blautia</taxon>
    </lineage>
</organism>
<feature type="domain" description="HTH araC/xylS-type" evidence="4">
    <location>
        <begin position="7"/>
        <end position="104"/>
    </location>
</feature>
<dbReference type="InterPro" id="IPR010499">
    <property type="entry name" value="AraC_E-bd"/>
</dbReference>
<evidence type="ECO:0000259" key="4">
    <source>
        <dbReference type="PROSITE" id="PS01124"/>
    </source>
</evidence>
<proteinExistence type="predicted"/>
<protein>
    <submittedName>
        <fullName evidence="5">AraC family transcriptional regulator</fullName>
    </submittedName>
</protein>
<sequence>MKKLTEDKILAYIEAHLGMEYRQEDFAEAFGYSIDHFRHLFRMYYDTPLGEYIRRRRLLQAAKRIGDGGQIVDIAPLYGFETAAGFAKAFKKEFGFPASELKKQDNIRLDVLPEPEYDRNKIRILFLDTPQIRVVGKSVIPEGGADTDLLEEVAYWLDHEFPETDPAVLAEMETFKDDHIAMWYHPPDSQEITYLMGPVVKKVTCVPRGFIPVTMPGRHYAVFETKQDSDKKELAETVRYLCKYIFNKWVPANDVIVDRMGFTFERYHGNKVSVYLPLR</sequence>
<dbReference type="SMART" id="SM00342">
    <property type="entry name" value="HTH_ARAC"/>
    <property type="match status" value="1"/>
</dbReference>
<dbReference type="Gene3D" id="1.10.10.60">
    <property type="entry name" value="Homeodomain-like"/>
    <property type="match status" value="2"/>
</dbReference>
<dbReference type="Pfam" id="PF12833">
    <property type="entry name" value="HTH_18"/>
    <property type="match status" value="1"/>
</dbReference>
<dbReference type="InterPro" id="IPR018060">
    <property type="entry name" value="HTH_AraC"/>
</dbReference>
<evidence type="ECO:0000256" key="1">
    <source>
        <dbReference type="ARBA" id="ARBA00023015"/>
    </source>
</evidence>
<keyword evidence="3" id="KW-0804">Transcription</keyword>
<dbReference type="InterPro" id="IPR050959">
    <property type="entry name" value="MarA-like"/>
</dbReference>
<dbReference type="SUPFAM" id="SSF46689">
    <property type="entry name" value="Homeodomain-like"/>
    <property type="match status" value="2"/>
</dbReference>
<gene>
    <name evidence="5" type="ORF">K040078D81_59430</name>
</gene>
<dbReference type="EMBL" id="BAABYW010000002">
    <property type="protein sequence ID" value="GAA6411826.1"/>
    <property type="molecule type" value="Genomic_DNA"/>
</dbReference>
<dbReference type="SMART" id="SM00871">
    <property type="entry name" value="AraC_E_bind"/>
    <property type="match status" value="1"/>
</dbReference>
<accession>A0ABQ0BK45</accession>
<dbReference type="InterPro" id="IPR009057">
    <property type="entry name" value="Homeodomain-like_sf"/>
</dbReference>
<comment type="caution">
    <text evidence="5">The sequence shown here is derived from an EMBL/GenBank/DDBJ whole genome shotgun (WGS) entry which is preliminary data.</text>
</comment>
<dbReference type="Pfam" id="PF14526">
    <property type="entry name" value="Cass2"/>
    <property type="match status" value="1"/>
</dbReference>
<reference evidence="5 6" key="1">
    <citation type="submission" date="2024-04" db="EMBL/GenBank/DDBJ databases">
        <title>Defined microbial consortia suppress multidrug-resistant proinflammatory Enterobacteriaceae via ecological control.</title>
        <authorList>
            <person name="Furuichi M."/>
            <person name="Kawaguchi T."/>
            <person name="Pust M."/>
            <person name="Yasuma K."/>
            <person name="Plichta D."/>
            <person name="Hasegawa N."/>
            <person name="Ohya T."/>
            <person name="Bhattarai S."/>
            <person name="Sasajima S."/>
            <person name="Aoto Y."/>
            <person name="Tuganbaev T."/>
            <person name="Yaginuma M."/>
            <person name="Ueda M."/>
            <person name="Okahashi N."/>
            <person name="Amafuji K."/>
            <person name="Kiridooshi Y."/>
            <person name="Sugita K."/>
            <person name="Strazar M."/>
            <person name="Skelly A."/>
            <person name="Suda W."/>
            <person name="Hattori M."/>
            <person name="Nakamoto N."/>
            <person name="Caballero S."/>
            <person name="Norman J."/>
            <person name="Olle B."/>
            <person name="Tanoue T."/>
            <person name="Arita M."/>
            <person name="Bucci V."/>
            <person name="Atarashi K."/>
            <person name="Xavier R."/>
            <person name="Honda K."/>
        </authorList>
    </citation>
    <scope>NUCLEOTIDE SEQUENCE [LARGE SCALE GENOMIC DNA]</scope>
    <source>
        <strain evidence="6">k04-0078-D8-1</strain>
    </source>
</reference>
<keyword evidence="2" id="KW-0238">DNA-binding</keyword>
<evidence type="ECO:0000313" key="6">
    <source>
        <dbReference type="Proteomes" id="UP001600943"/>
    </source>
</evidence>
<dbReference type="InterPro" id="IPR011256">
    <property type="entry name" value="Reg_factor_effector_dom_sf"/>
</dbReference>
<dbReference type="PANTHER" id="PTHR47504">
    <property type="entry name" value="RIGHT ORIGIN-BINDING PROTEIN"/>
    <property type="match status" value="1"/>
</dbReference>
<evidence type="ECO:0000256" key="3">
    <source>
        <dbReference type="ARBA" id="ARBA00023163"/>
    </source>
</evidence>
<name>A0ABQ0BK45_9FIRM</name>
<dbReference type="InterPro" id="IPR029441">
    <property type="entry name" value="Cass2"/>
</dbReference>
<keyword evidence="1" id="KW-0805">Transcription regulation</keyword>
<evidence type="ECO:0000313" key="5">
    <source>
        <dbReference type="EMBL" id="GAA6411826.1"/>
    </source>
</evidence>
<dbReference type="PANTHER" id="PTHR47504:SF5">
    <property type="entry name" value="RIGHT ORIGIN-BINDING PROTEIN"/>
    <property type="match status" value="1"/>
</dbReference>
<keyword evidence="6" id="KW-1185">Reference proteome</keyword>
<evidence type="ECO:0000256" key="2">
    <source>
        <dbReference type="ARBA" id="ARBA00023125"/>
    </source>
</evidence>
<dbReference type="Proteomes" id="UP001600943">
    <property type="component" value="Unassembled WGS sequence"/>
</dbReference>